<dbReference type="AlphaFoldDB" id="M4VDH7"/>
<gene>
    <name evidence="1" type="ORF">A11Q_2309</name>
</gene>
<name>M4VDH7_9BACT</name>
<dbReference type="EMBL" id="CP003537">
    <property type="protein sequence ID" value="AGH96525.1"/>
    <property type="molecule type" value="Genomic_DNA"/>
</dbReference>
<proteinExistence type="predicted"/>
<sequence>MSIKILASFFVAAFVAILLYYTQSLAPKSSTPAFAKSSFASADIPRSQFSSKGVVNRVIQVKITHENVKKNSDKNAIQAEVSIPFDFNGPLSYRWKIGENVTVIEGELTGQLSELRKESPAKFKIVVTGFSLESNHHVGFEILGEQSGHRISGDSLIASDPESTFENVVQNVEKIKASK</sequence>
<reference evidence="1 2" key="1">
    <citation type="journal article" date="2013" name="ISME J.">
        <title>By their genes ye shall know them: genomic signatures of predatory bacteria.</title>
        <authorList>
            <person name="Pasternak Z."/>
            <person name="Pietrokovski S."/>
            <person name="Rotem O."/>
            <person name="Gophna U."/>
            <person name="Lurie-Weinberger M.N."/>
            <person name="Jurkevitch E."/>
        </authorList>
    </citation>
    <scope>NUCLEOTIDE SEQUENCE [LARGE SCALE GENOMIC DNA]</scope>
    <source>
        <strain evidence="1 2">JSS</strain>
    </source>
</reference>
<dbReference type="RefSeq" id="WP_015471015.1">
    <property type="nucleotide sequence ID" value="NC_020813.1"/>
</dbReference>
<protein>
    <submittedName>
        <fullName evidence="1">Uncharacterized protein</fullName>
    </submittedName>
</protein>
<organism evidence="1 2">
    <name type="scientific">Pseudobdellovibrio exovorus JSS</name>
    <dbReference type="NCBI Taxonomy" id="1184267"/>
    <lineage>
        <taxon>Bacteria</taxon>
        <taxon>Pseudomonadati</taxon>
        <taxon>Bdellovibrionota</taxon>
        <taxon>Bdellovibrionia</taxon>
        <taxon>Bdellovibrionales</taxon>
        <taxon>Pseudobdellovibrionaceae</taxon>
        <taxon>Pseudobdellovibrio</taxon>
    </lineage>
</organism>
<dbReference type="HOGENOM" id="CLU_1500705_0_0_7"/>
<dbReference type="Proteomes" id="UP000012040">
    <property type="component" value="Chromosome"/>
</dbReference>
<evidence type="ECO:0000313" key="2">
    <source>
        <dbReference type="Proteomes" id="UP000012040"/>
    </source>
</evidence>
<dbReference type="STRING" id="1184267.A11Q_2309"/>
<dbReference type="PATRIC" id="fig|1184267.3.peg.2340"/>
<keyword evidence="2" id="KW-1185">Reference proteome</keyword>
<evidence type="ECO:0000313" key="1">
    <source>
        <dbReference type="EMBL" id="AGH96525.1"/>
    </source>
</evidence>
<accession>M4VDH7</accession>
<dbReference type="KEGG" id="bex:A11Q_2309"/>